<proteinExistence type="predicted"/>
<protein>
    <recommendedName>
        <fullName evidence="3">Lipoprotein</fullName>
    </recommendedName>
</protein>
<accession>A0A840QTA0</accession>
<evidence type="ECO:0008006" key="3">
    <source>
        <dbReference type="Google" id="ProtNLM"/>
    </source>
</evidence>
<reference evidence="1 2" key="1">
    <citation type="submission" date="2020-08" db="EMBL/GenBank/DDBJ databases">
        <title>Genomic Encyclopedia of Type Strains, Phase IV (KMG-IV): sequencing the most valuable type-strain genomes for metagenomic binning, comparative biology and taxonomic classification.</title>
        <authorList>
            <person name="Goeker M."/>
        </authorList>
    </citation>
    <scope>NUCLEOTIDE SEQUENCE [LARGE SCALE GENOMIC DNA]</scope>
    <source>
        <strain evidence="1 2">DSM 24696</strain>
    </source>
</reference>
<evidence type="ECO:0000313" key="1">
    <source>
        <dbReference type="EMBL" id="MBB5174529.1"/>
    </source>
</evidence>
<evidence type="ECO:0000313" key="2">
    <source>
        <dbReference type="Proteomes" id="UP000551878"/>
    </source>
</evidence>
<dbReference type="AlphaFoldDB" id="A0A840QTA0"/>
<dbReference type="Proteomes" id="UP000551878">
    <property type="component" value="Unassembled WGS sequence"/>
</dbReference>
<dbReference type="PROSITE" id="PS51257">
    <property type="entry name" value="PROKAR_LIPOPROTEIN"/>
    <property type="match status" value="1"/>
</dbReference>
<dbReference type="RefSeq" id="WP_184664942.1">
    <property type="nucleotide sequence ID" value="NZ_JACHHB010000013.1"/>
</dbReference>
<gene>
    <name evidence="1" type="ORF">HNQ41_002744</name>
</gene>
<dbReference type="EMBL" id="JACHHB010000013">
    <property type="protein sequence ID" value="MBB5174529.1"/>
    <property type="molecule type" value="Genomic_DNA"/>
</dbReference>
<sequence length="216" mass="24237">MRKTLFLLLLTVISVGVIVGCGSNQENNRLSNKIEAVELDPFEQKLLSNNTSIAEVYELDLINEVNQIEMFLEYDEDGEKIDVVPLGGIKGDEKELDFSEKYTLIFSSKNELVESDHQDETIEGSTLTTSLIYDYQDPDQDRSSNVNYTIPYQSEKELGSKGFMGIGSKEIDIGEPTALGVFFSSDSFPADWANEETLKEKSNDGTIITYNIEMNK</sequence>
<organism evidence="1 2">
    <name type="scientific">Texcoconibacillus texcoconensis</name>
    <dbReference type="NCBI Taxonomy" id="1095777"/>
    <lineage>
        <taxon>Bacteria</taxon>
        <taxon>Bacillati</taxon>
        <taxon>Bacillota</taxon>
        <taxon>Bacilli</taxon>
        <taxon>Bacillales</taxon>
        <taxon>Bacillaceae</taxon>
        <taxon>Texcoconibacillus</taxon>
    </lineage>
</organism>
<keyword evidence="2" id="KW-1185">Reference proteome</keyword>
<comment type="caution">
    <text evidence="1">The sequence shown here is derived from an EMBL/GenBank/DDBJ whole genome shotgun (WGS) entry which is preliminary data.</text>
</comment>
<name>A0A840QTA0_9BACI</name>